<dbReference type="AlphaFoldDB" id="A0A1G5SJE1"/>
<keyword evidence="3" id="KW-0449">Lipoprotein</keyword>
<dbReference type="OrthoDB" id="9785326at2"/>
<evidence type="ECO:0000256" key="1">
    <source>
        <dbReference type="ARBA" id="ARBA00010634"/>
    </source>
</evidence>
<dbReference type="PANTHER" id="PTHR30035:SF3">
    <property type="entry name" value="INTERMEMBRANE PHOSPHOLIPID TRANSPORT SYSTEM LIPOPROTEIN MLAA"/>
    <property type="match status" value="1"/>
</dbReference>
<dbReference type="GO" id="GO:0120010">
    <property type="term" value="P:intermembrane phospholipid transfer"/>
    <property type="evidence" value="ECO:0007669"/>
    <property type="project" value="TreeGrafter"/>
</dbReference>
<proteinExistence type="inferred from homology"/>
<accession>A0A1G5SJE1</accession>
<evidence type="ECO:0000256" key="2">
    <source>
        <dbReference type="ARBA" id="ARBA00022729"/>
    </source>
</evidence>
<dbReference type="PRINTS" id="PR01805">
    <property type="entry name" value="VACJLIPOPROT"/>
</dbReference>
<dbReference type="PROSITE" id="PS51257">
    <property type="entry name" value="PROKAR_LIPOPROTEIN"/>
    <property type="match status" value="1"/>
</dbReference>
<keyword evidence="4" id="KW-1185">Reference proteome</keyword>
<sequence>MINKYLLTIIRLLILLLSFGVLTGCSLAPKQQDKIIPAQRTLSDNEDITYPMRIYDPWEGFNRSIYKFNAKFDQYVFLPVVQGYEFIMPKIAQTGINNFFSNLSELSNLINSILQLKPKSSLHALSRFLINSTLGIAGLWNHASTWGILEYQEDFGQTLGHYGVGDGPYLVVPIMGPMNARDGFGLLVDSLAYNVVYWSAFNFSTHQVAGATFSLTRAINMRKQTKFRYYQSGSPFEYDLVRYLYTQSRKLEIAK</sequence>
<comment type="similarity">
    <text evidence="1">Belongs to the MlaA family.</text>
</comment>
<evidence type="ECO:0000313" key="3">
    <source>
        <dbReference type="EMBL" id="SCZ87212.1"/>
    </source>
</evidence>
<reference evidence="3 4" key="1">
    <citation type="submission" date="2016-10" db="EMBL/GenBank/DDBJ databases">
        <authorList>
            <person name="de Groot N.N."/>
        </authorList>
    </citation>
    <scope>NUCLEOTIDE SEQUENCE [LARGE SCALE GENOMIC DNA]</scope>
    <source>
        <strain evidence="3">1</strain>
    </source>
</reference>
<keyword evidence="2" id="KW-0732">Signal</keyword>
<organism evidence="3 4">
    <name type="scientific">Nitrosomonas mobilis</name>
    <dbReference type="NCBI Taxonomy" id="51642"/>
    <lineage>
        <taxon>Bacteria</taxon>
        <taxon>Pseudomonadati</taxon>
        <taxon>Pseudomonadota</taxon>
        <taxon>Betaproteobacteria</taxon>
        <taxon>Nitrosomonadales</taxon>
        <taxon>Nitrosomonadaceae</taxon>
        <taxon>Nitrosomonas</taxon>
    </lineage>
</organism>
<dbReference type="Proteomes" id="UP000198729">
    <property type="component" value="Unassembled WGS sequence"/>
</dbReference>
<dbReference type="InterPro" id="IPR007428">
    <property type="entry name" value="MlaA"/>
</dbReference>
<dbReference type="PANTHER" id="PTHR30035">
    <property type="entry name" value="LIPOPROTEIN VACJ-RELATED"/>
    <property type="match status" value="1"/>
</dbReference>
<evidence type="ECO:0000313" key="4">
    <source>
        <dbReference type="Proteomes" id="UP000198729"/>
    </source>
</evidence>
<dbReference type="GO" id="GO:0016020">
    <property type="term" value="C:membrane"/>
    <property type="evidence" value="ECO:0007669"/>
    <property type="project" value="InterPro"/>
</dbReference>
<dbReference type="STRING" id="51642.NSMM_980029"/>
<dbReference type="EMBL" id="FMWO01000111">
    <property type="protein sequence ID" value="SCZ87212.1"/>
    <property type="molecule type" value="Genomic_DNA"/>
</dbReference>
<dbReference type="Pfam" id="PF04333">
    <property type="entry name" value="MlaA"/>
    <property type="match status" value="1"/>
</dbReference>
<name>A0A1G5SJE1_9PROT</name>
<gene>
    <name evidence="3" type="ORF">NSMM_980029</name>
</gene>
<protein>
    <submittedName>
        <fullName evidence="3">VacJ family lipoprotein</fullName>
    </submittedName>
</protein>